<evidence type="ECO:0000313" key="2">
    <source>
        <dbReference type="EMBL" id="TKA83489.1"/>
    </source>
</evidence>
<protein>
    <recommendedName>
        <fullName evidence="1">SET domain-containing protein</fullName>
    </recommendedName>
</protein>
<gene>
    <name evidence="2" type="ORF">B0A55_00589</name>
</gene>
<evidence type="ECO:0000313" key="3">
    <source>
        <dbReference type="Proteomes" id="UP000309340"/>
    </source>
</evidence>
<dbReference type="InterPro" id="IPR001214">
    <property type="entry name" value="SET_dom"/>
</dbReference>
<evidence type="ECO:0000259" key="1">
    <source>
        <dbReference type="Pfam" id="PF00856"/>
    </source>
</evidence>
<feature type="domain" description="SET" evidence="1">
    <location>
        <begin position="33"/>
        <end position="75"/>
    </location>
</feature>
<proteinExistence type="predicted"/>
<organism evidence="2 3">
    <name type="scientific">Friedmanniomyces simplex</name>
    <dbReference type="NCBI Taxonomy" id="329884"/>
    <lineage>
        <taxon>Eukaryota</taxon>
        <taxon>Fungi</taxon>
        <taxon>Dikarya</taxon>
        <taxon>Ascomycota</taxon>
        <taxon>Pezizomycotina</taxon>
        <taxon>Dothideomycetes</taxon>
        <taxon>Dothideomycetidae</taxon>
        <taxon>Mycosphaerellales</taxon>
        <taxon>Teratosphaeriaceae</taxon>
        <taxon>Friedmanniomyces</taxon>
    </lineage>
</organism>
<keyword evidence="3" id="KW-1185">Reference proteome</keyword>
<dbReference type="Proteomes" id="UP000309340">
    <property type="component" value="Unassembled WGS sequence"/>
</dbReference>
<dbReference type="Pfam" id="PF00856">
    <property type="entry name" value="SET"/>
    <property type="match status" value="1"/>
</dbReference>
<dbReference type="OrthoDB" id="265717at2759"/>
<accession>A0A4V5NIK8</accession>
<dbReference type="InterPro" id="IPR046341">
    <property type="entry name" value="SET_dom_sf"/>
</dbReference>
<comment type="caution">
    <text evidence="2">The sequence shown here is derived from an EMBL/GenBank/DDBJ whole genome shotgun (WGS) entry which is preliminary data.</text>
</comment>
<name>A0A4V5NIK8_9PEZI</name>
<dbReference type="SUPFAM" id="SSF82199">
    <property type="entry name" value="SET domain"/>
    <property type="match status" value="1"/>
</dbReference>
<reference evidence="2 3" key="1">
    <citation type="submission" date="2017-03" db="EMBL/GenBank/DDBJ databases">
        <title>Genomes of endolithic fungi from Antarctica.</title>
        <authorList>
            <person name="Coleine C."/>
            <person name="Masonjones S."/>
            <person name="Stajich J.E."/>
        </authorList>
    </citation>
    <scope>NUCLEOTIDE SEQUENCE [LARGE SCALE GENOMIC DNA]</scope>
    <source>
        <strain evidence="2 3">CCFEE 5184</strain>
    </source>
</reference>
<sequence length="79" mass="8903">MAPHYDVKKIPGKARGYQERVPWPETNHMLLNISRLDHSCVPNAEMDTETTTNTSATLLYAVEPIAQGEEILHCYHGNP</sequence>
<dbReference type="Gene3D" id="2.170.270.10">
    <property type="entry name" value="SET domain"/>
    <property type="match status" value="1"/>
</dbReference>
<dbReference type="AlphaFoldDB" id="A0A4V5NIK8"/>
<dbReference type="EMBL" id="NAJQ01000008">
    <property type="protein sequence ID" value="TKA83489.1"/>
    <property type="molecule type" value="Genomic_DNA"/>
</dbReference>